<dbReference type="AlphaFoldDB" id="A0A9W8C7P6"/>
<keyword evidence="3" id="KW-1185">Reference proteome</keyword>
<evidence type="ECO:0000256" key="1">
    <source>
        <dbReference type="SAM" id="MobiDB-lite"/>
    </source>
</evidence>
<accession>A0A9W8C7P6</accession>
<comment type="caution">
    <text evidence="2">The sequence shown here is derived from an EMBL/GenBank/DDBJ whole genome shotgun (WGS) entry which is preliminary data.</text>
</comment>
<evidence type="ECO:0000313" key="3">
    <source>
        <dbReference type="Proteomes" id="UP001059041"/>
    </source>
</evidence>
<organism evidence="2 3">
    <name type="scientific">Triplophysa rosa</name>
    <name type="common">Cave loach</name>
    <dbReference type="NCBI Taxonomy" id="992332"/>
    <lineage>
        <taxon>Eukaryota</taxon>
        <taxon>Metazoa</taxon>
        <taxon>Chordata</taxon>
        <taxon>Craniata</taxon>
        <taxon>Vertebrata</taxon>
        <taxon>Euteleostomi</taxon>
        <taxon>Actinopterygii</taxon>
        <taxon>Neopterygii</taxon>
        <taxon>Teleostei</taxon>
        <taxon>Ostariophysi</taxon>
        <taxon>Cypriniformes</taxon>
        <taxon>Nemacheilidae</taxon>
        <taxon>Triplophysa</taxon>
    </lineage>
</organism>
<sequence length="158" mass="16387">MGLSKGANNTTEANTTVETTTYGPLTTNLSTPLANTTTEVNTTAEVTTSSEPLTGGGWSTPPTQPGNTTTEVNTTAEVTTSNPFVGWPIPPTAPTPTTPPIPNSGPGVLAMLRIVVRSTVDLSRDSSELSVLLQEIKDLISLAATNITVKSIQKVPIL</sequence>
<feature type="compositionally biased region" description="Polar residues" evidence="1">
    <location>
        <begin position="22"/>
        <end position="33"/>
    </location>
</feature>
<feature type="compositionally biased region" description="Low complexity" evidence="1">
    <location>
        <begin position="7"/>
        <end position="21"/>
    </location>
</feature>
<dbReference type="Proteomes" id="UP001059041">
    <property type="component" value="Linkage Group LG5"/>
</dbReference>
<name>A0A9W8C7P6_TRIRA</name>
<gene>
    <name evidence="2" type="ORF">IRJ41_008660</name>
</gene>
<dbReference type="EMBL" id="JAFHDT010000005">
    <property type="protein sequence ID" value="KAI7809459.1"/>
    <property type="molecule type" value="Genomic_DNA"/>
</dbReference>
<feature type="region of interest" description="Disordered" evidence="1">
    <location>
        <begin position="1"/>
        <end position="71"/>
    </location>
</feature>
<protein>
    <submittedName>
        <fullName evidence="2">Uncharacterized protein</fullName>
    </submittedName>
</protein>
<proteinExistence type="predicted"/>
<evidence type="ECO:0000313" key="2">
    <source>
        <dbReference type="EMBL" id="KAI7809459.1"/>
    </source>
</evidence>
<reference evidence="2" key="1">
    <citation type="submission" date="2021-02" db="EMBL/GenBank/DDBJ databases">
        <title>Comparative genomics reveals that relaxation of natural selection precedes convergent phenotypic evolution of cavefish.</title>
        <authorList>
            <person name="Peng Z."/>
        </authorList>
    </citation>
    <scope>NUCLEOTIDE SEQUENCE</scope>
    <source>
        <tissue evidence="2">Muscle</tissue>
    </source>
</reference>
<feature type="compositionally biased region" description="Low complexity" evidence="1">
    <location>
        <begin position="34"/>
        <end position="48"/>
    </location>
</feature>